<evidence type="ECO:0000313" key="16">
    <source>
        <dbReference type="Proteomes" id="UP000521032"/>
    </source>
</evidence>
<dbReference type="PRINTS" id="PR02008">
    <property type="entry name" value="RCMTFAMILY"/>
</dbReference>
<evidence type="ECO:0000256" key="1">
    <source>
        <dbReference type="ARBA" id="ARBA00002724"/>
    </source>
</evidence>
<comment type="function">
    <text evidence="1">Specifically methylates the cytosine at position 967 (m5C967) of 16S rRNA.</text>
</comment>
<evidence type="ECO:0000256" key="12">
    <source>
        <dbReference type="ARBA" id="ARBA00047283"/>
    </source>
</evidence>
<name>A0A6V7RED8_9BACL</name>
<comment type="caution">
    <text evidence="15">The sequence shown here is derived from an EMBL/GenBank/DDBJ whole genome shotgun (WGS) entry which is preliminary data.</text>
</comment>
<comment type="catalytic activity">
    <reaction evidence="12">
        <text>cytidine(967) in 16S rRNA + S-adenosyl-L-methionine = 5-methylcytidine(967) in 16S rRNA + S-adenosyl-L-homocysteine + H(+)</text>
        <dbReference type="Rhea" id="RHEA:42748"/>
        <dbReference type="Rhea" id="RHEA-COMP:10219"/>
        <dbReference type="Rhea" id="RHEA-COMP:10220"/>
        <dbReference type="ChEBI" id="CHEBI:15378"/>
        <dbReference type="ChEBI" id="CHEBI:57856"/>
        <dbReference type="ChEBI" id="CHEBI:59789"/>
        <dbReference type="ChEBI" id="CHEBI:74483"/>
        <dbReference type="ChEBI" id="CHEBI:82748"/>
        <dbReference type="EC" id="2.1.1.176"/>
    </reaction>
</comment>
<dbReference type="NCBIfam" id="TIGR00563">
    <property type="entry name" value="rsmB"/>
    <property type="match status" value="1"/>
</dbReference>
<dbReference type="Pfam" id="PF22458">
    <property type="entry name" value="RsmF-B_ferredox"/>
    <property type="match status" value="1"/>
</dbReference>
<dbReference type="GO" id="GO:0003723">
    <property type="term" value="F:RNA binding"/>
    <property type="evidence" value="ECO:0007669"/>
    <property type="project" value="UniProtKB-UniRule"/>
</dbReference>
<dbReference type="InterPro" id="IPR004573">
    <property type="entry name" value="rRNA_ssu_MeTfrase_B"/>
</dbReference>
<comment type="subcellular location">
    <subcellularLocation>
        <location evidence="2">Cytoplasm</location>
    </subcellularLocation>
</comment>
<feature type="binding site" evidence="13">
    <location>
        <begin position="254"/>
        <end position="260"/>
    </location>
    <ligand>
        <name>S-adenosyl-L-methionine</name>
        <dbReference type="ChEBI" id="CHEBI:59789"/>
    </ligand>
</feature>
<dbReference type="EC" id="2.1.1.176" evidence="3"/>
<dbReference type="Proteomes" id="UP000521032">
    <property type="component" value="Unassembled WGS sequence"/>
</dbReference>
<dbReference type="NCBIfam" id="NF011494">
    <property type="entry name" value="PRK14902.1"/>
    <property type="match status" value="1"/>
</dbReference>
<gene>
    <name evidence="15" type="primary">rsmB</name>
    <name evidence="15" type="ORF">JEOSCH030_00960</name>
</gene>
<keyword evidence="16" id="KW-1185">Reference proteome</keyword>
<feature type="binding site" evidence="13">
    <location>
        <position position="320"/>
    </location>
    <ligand>
        <name>S-adenosyl-L-methionine</name>
        <dbReference type="ChEBI" id="CHEBI:59789"/>
    </ligand>
</feature>
<keyword evidence="8 13" id="KW-0949">S-adenosyl-L-methionine</keyword>
<evidence type="ECO:0000259" key="14">
    <source>
        <dbReference type="PROSITE" id="PS51686"/>
    </source>
</evidence>
<keyword evidence="6 13" id="KW-0489">Methyltransferase</keyword>
<dbReference type="Gene3D" id="1.10.940.10">
    <property type="entry name" value="NusB-like"/>
    <property type="match status" value="1"/>
</dbReference>
<accession>A0A6V7RED8</accession>
<proteinExistence type="inferred from homology"/>
<evidence type="ECO:0000256" key="2">
    <source>
        <dbReference type="ARBA" id="ARBA00004496"/>
    </source>
</evidence>
<feature type="binding site" evidence="13">
    <location>
        <position position="304"/>
    </location>
    <ligand>
        <name>S-adenosyl-L-methionine</name>
        <dbReference type="ChEBI" id="CHEBI:59789"/>
    </ligand>
</feature>
<comment type="similarity">
    <text evidence="13">Belongs to the class I-like SAM-binding methyltransferase superfamily. RsmB/NOP family.</text>
</comment>
<reference evidence="15 16" key="1">
    <citation type="submission" date="2020-07" db="EMBL/GenBank/DDBJ databases">
        <authorList>
            <person name="Criscuolo A."/>
        </authorList>
    </citation>
    <scope>NUCLEOTIDE SEQUENCE [LARGE SCALE GENOMIC DNA]</scope>
    <source>
        <strain evidence="16">CIP 111030</strain>
    </source>
</reference>
<dbReference type="FunFam" id="3.40.50.150:FF:000022">
    <property type="entry name" value="Ribosomal RNA small subunit methyltransferase B"/>
    <property type="match status" value="1"/>
</dbReference>
<dbReference type="InterPro" id="IPR035926">
    <property type="entry name" value="NusB-like_sf"/>
</dbReference>
<feature type="binding site" evidence="13">
    <location>
        <position position="277"/>
    </location>
    <ligand>
        <name>S-adenosyl-L-methionine</name>
        <dbReference type="ChEBI" id="CHEBI:59789"/>
    </ligand>
</feature>
<dbReference type="AlphaFoldDB" id="A0A6V7RED8"/>
<dbReference type="EMBL" id="CAJEWE010000010">
    <property type="protein sequence ID" value="CAD2076016.1"/>
    <property type="molecule type" value="Genomic_DNA"/>
</dbReference>
<dbReference type="PANTHER" id="PTHR22807">
    <property type="entry name" value="NOP2 YEAST -RELATED NOL1/NOP2/FMU SUN DOMAIN-CONTAINING"/>
    <property type="match status" value="1"/>
</dbReference>
<dbReference type="InterPro" id="IPR054728">
    <property type="entry name" value="RsmB-like_ferredoxin"/>
</dbReference>
<organism evidence="15 16">
    <name type="scientific">Phocicoccus schoeneichii</name>
    <dbReference type="NCBI Taxonomy" id="1812261"/>
    <lineage>
        <taxon>Bacteria</taxon>
        <taxon>Bacillati</taxon>
        <taxon>Bacillota</taxon>
        <taxon>Bacilli</taxon>
        <taxon>Bacillales</taxon>
        <taxon>Salinicoccaceae</taxon>
        <taxon>Phocicoccus</taxon>
    </lineage>
</organism>
<dbReference type="InterPro" id="IPR049560">
    <property type="entry name" value="MeTrfase_RsmB-F_NOP2_cat"/>
</dbReference>
<evidence type="ECO:0000256" key="3">
    <source>
        <dbReference type="ARBA" id="ARBA00012140"/>
    </source>
</evidence>
<dbReference type="SUPFAM" id="SSF53335">
    <property type="entry name" value="S-adenosyl-L-methionine-dependent methyltransferases"/>
    <property type="match status" value="1"/>
</dbReference>
<sequence length="432" mass="49127">MNVRELALDAYTIIMDAGGYSNLVLNQMIEENDLIKEDRGLLTEIVYGAISNKMTIEYKLAPFLKTRVKRWQRNLLILSIYQLDYLDKIPSYAVINEAVEIAKEVGGRQSANQVNGILRNYLRSEKRDPSTIQNIQRRISLQYSLPKWIVKQLISHHGEETTEEIAKSLLERPKMYLRTNKKKTDRESLIDTLTEEGVRAEISPVHSDAIHVKGGGLTNTRGYKDGLFGIQDASSMCVNYALQLDIDDTILDACSAPGGKGFHALESMKDGHVDFCDIHEHKLLLIKQEAKRLGHKNLTISLKDAAESDYGKMYDKIIVDAPCSGLGVIRRKPEIKYKVREEDIESFVELQLSILNNAVKYLKPGGVLVYSTCTLHQMENENVAYTFKKSHDDIEFDSFQIEPFEFEGTNRQILPHEFGTDGFYIARFVKKA</sequence>
<dbReference type="Gene3D" id="3.40.50.150">
    <property type="entry name" value="Vaccinia Virus protein VP39"/>
    <property type="match status" value="1"/>
</dbReference>
<keyword evidence="4" id="KW-0963">Cytoplasm</keyword>
<dbReference type="FunFam" id="1.10.940.10:FF:000006">
    <property type="entry name" value="16S rRNA (Cytosine(967)-C(5))-methyltransferase RsmB"/>
    <property type="match status" value="1"/>
</dbReference>
<evidence type="ECO:0000256" key="11">
    <source>
        <dbReference type="ARBA" id="ARBA00031088"/>
    </source>
</evidence>
<evidence type="ECO:0000256" key="9">
    <source>
        <dbReference type="ARBA" id="ARBA00022884"/>
    </source>
</evidence>
<dbReference type="GO" id="GO:0005737">
    <property type="term" value="C:cytoplasm"/>
    <property type="evidence" value="ECO:0007669"/>
    <property type="project" value="UniProtKB-SubCell"/>
</dbReference>
<protein>
    <recommendedName>
        <fullName evidence="3">16S rRNA (cytosine(967)-C(5))-methyltransferase</fullName>
        <ecNumber evidence="3">2.1.1.176</ecNumber>
    </recommendedName>
    <alternativeName>
        <fullName evidence="10">16S rRNA m5C967 methyltransferase</fullName>
    </alternativeName>
    <alternativeName>
        <fullName evidence="11">rRNA (cytosine-C(5)-)-methyltransferase RsmB</fullName>
    </alternativeName>
</protein>
<dbReference type="InterPro" id="IPR001678">
    <property type="entry name" value="MeTrfase_RsmB-F_NOP2_dom"/>
</dbReference>
<feature type="domain" description="SAM-dependent MTase RsmB/NOP-type" evidence="14">
    <location>
        <begin position="165"/>
        <end position="431"/>
    </location>
</feature>
<dbReference type="Gene3D" id="3.30.70.1170">
    <property type="entry name" value="Sun protein, domain 3"/>
    <property type="match status" value="1"/>
</dbReference>
<evidence type="ECO:0000256" key="6">
    <source>
        <dbReference type="ARBA" id="ARBA00022603"/>
    </source>
</evidence>
<evidence type="ECO:0000256" key="4">
    <source>
        <dbReference type="ARBA" id="ARBA00022490"/>
    </source>
</evidence>
<keyword evidence="5" id="KW-0698">rRNA processing</keyword>
<dbReference type="PROSITE" id="PS51686">
    <property type="entry name" value="SAM_MT_RSMB_NOP"/>
    <property type="match status" value="1"/>
</dbReference>
<dbReference type="CDD" id="cd02440">
    <property type="entry name" value="AdoMet_MTases"/>
    <property type="match status" value="1"/>
</dbReference>
<evidence type="ECO:0000256" key="10">
    <source>
        <dbReference type="ARBA" id="ARBA00030399"/>
    </source>
</evidence>
<evidence type="ECO:0000256" key="13">
    <source>
        <dbReference type="PROSITE-ProRule" id="PRU01023"/>
    </source>
</evidence>
<keyword evidence="7 13" id="KW-0808">Transferase</keyword>
<dbReference type="Pfam" id="PF01189">
    <property type="entry name" value="Methyltr_RsmB-F"/>
    <property type="match status" value="1"/>
</dbReference>
<dbReference type="Pfam" id="PF01029">
    <property type="entry name" value="NusB"/>
    <property type="match status" value="1"/>
</dbReference>
<evidence type="ECO:0000256" key="7">
    <source>
        <dbReference type="ARBA" id="ARBA00022679"/>
    </source>
</evidence>
<dbReference type="GO" id="GO:0006355">
    <property type="term" value="P:regulation of DNA-templated transcription"/>
    <property type="evidence" value="ECO:0007669"/>
    <property type="project" value="InterPro"/>
</dbReference>
<dbReference type="RefSeq" id="WP_186086994.1">
    <property type="nucleotide sequence ID" value="NZ_BMDB01000001.1"/>
</dbReference>
<dbReference type="InterPro" id="IPR029063">
    <property type="entry name" value="SAM-dependent_MTases_sf"/>
</dbReference>
<evidence type="ECO:0000256" key="5">
    <source>
        <dbReference type="ARBA" id="ARBA00022552"/>
    </source>
</evidence>
<evidence type="ECO:0000256" key="8">
    <source>
        <dbReference type="ARBA" id="ARBA00022691"/>
    </source>
</evidence>
<dbReference type="PANTHER" id="PTHR22807:SF53">
    <property type="entry name" value="RIBOSOMAL RNA SMALL SUBUNIT METHYLTRANSFERASE B-RELATED"/>
    <property type="match status" value="1"/>
</dbReference>
<dbReference type="InterPro" id="IPR023267">
    <property type="entry name" value="RCMT"/>
</dbReference>
<dbReference type="InterPro" id="IPR006027">
    <property type="entry name" value="NusB_RsmB_TIM44"/>
</dbReference>
<keyword evidence="9 13" id="KW-0694">RNA-binding</keyword>
<feature type="active site" description="Nucleophile" evidence="13">
    <location>
        <position position="373"/>
    </location>
</feature>
<dbReference type="SUPFAM" id="SSF48013">
    <property type="entry name" value="NusB-like"/>
    <property type="match status" value="1"/>
</dbReference>
<dbReference type="GO" id="GO:0008649">
    <property type="term" value="F:rRNA methyltransferase activity"/>
    <property type="evidence" value="ECO:0007669"/>
    <property type="project" value="InterPro"/>
</dbReference>
<evidence type="ECO:0000313" key="15">
    <source>
        <dbReference type="EMBL" id="CAD2076016.1"/>
    </source>
</evidence>